<proteinExistence type="predicted"/>
<dbReference type="AlphaFoldDB" id="A0AAJ3TNB9"/>
<feature type="transmembrane region" description="Helical" evidence="1">
    <location>
        <begin position="51"/>
        <end position="74"/>
    </location>
</feature>
<dbReference type="KEGG" id="ego:BBD34_12125"/>
<evidence type="ECO:0000256" key="1">
    <source>
        <dbReference type="SAM" id="Phobius"/>
    </source>
</evidence>
<protein>
    <submittedName>
        <fullName evidence="2">Uncharacterized protein</fullName>
    </submittedName>
</protein>
<dbReference type="EMBL" id="MAIC01000015">
    <property type="protein sequence ID" value="OPB74286.1"/>
    <property type="molecule type" value="Genomic_DNA"/>
</dbReference>
<dbReference type="RefSeq" id="WP_078403496.1">
    <property type="nucleotide sequence ID" value="NZ_CP016377.1"/>
</dbReference>
<evidence type="ECO:0000313" key="2">
    <source>
        <dbReference type="EMBL" id="OPB74286.1"/>
    </source>
</evidence>
<dbReference type="Proteomes" id="UP000190816">
    <property type="component" value="Unassembled WGS sequence"/>
</dbReference>
<sequence length="130" mass="15353">MIKYNPTPNEYSPNLPERLSREDYSKFNKSLSFYPTPISPLKTVWKNETGVFIFLIIGCIFWPVLPIVIIAILINGGLSSITNCYKSAQLQNKLMRRYYDLIYHTNSYEEYSQLFDKELSHYSKRSFYNI</sequence>
<evidence type="ECO:0000313" key="3">
    <source>
        <dbReference type="Proteomes" id="UP000190816"/>
    </source>
</evidence>
<gene>
    <name evidence="2" type="ORF">BAY32_08065</name>
</gene>
<keyword evidence="1" id="KW-1133">Transmembrane helix</keyword>
<comment type="caution">
    <text evidence="2">The sequence shown here is derived from an EMBL/GenBank/DDBJ whole genome shotgun (WGS) entry which is preliminary data.</text>
</comment>
<keyword evidence="1" id="KW-0472">Membrane</keyword>
<accession>A0AAJ3TNB9</accession>
<reference evidence="2 3" key="1">
    <citation type="submission" date="2016-06" db="EMBL/GenBank/DDBJ databases">
        <authorList>
            <person name="Nicholson A.C."/>
        </authorList>
    </citation>
    <scope>NUCLEOTIDE SEQUENCE [LARGE SCALE GENOMIC DNA]</scope>
    <source>
        <strain evidence="2 3">G4123</strain>
    </source>
</reference>
<keyword evidence="1" id="KW-0812">Transmembrane</keyword>
<organism evidence="2 3">
    <name type="scientific">Elizabethkingia ursingii</name>
    <dbReference type="NCBI Taxonomy" id="1756150"/>
    <lineage>
        <taxon>Bacteria</taxon>
        <taxon>Pseudomonadati</taxon>
        <taxon>Bacteroidota</taxon>
        <taxon>Flavobacteriia</taxon>
        <taxon>Flavobacteriales</taxon>
        <taxon>Weeksellaceae</taxon>
        <taxon>Elizabethkingia</taxon>
    </lineage>
</organism>
<name>A0AAJ3TNB9_9FLAO</name>